<evidence type="ECO:0000313" key="4">
    <source>
        <dbReference type="Proteomes" id="UP000322634"/>
    </source>
</evidence>
<feature type="chain" id="PRO_5038576855" evidence="2">
    <location>
        <begin position="16"/>
        <end position="388"/>
    </location>
</feature>
<protein>
    <submittedName>
        <fullName evidence="3">Uncharacterized protein</fullName>
    </submittedName>
</protein>
<evidence type="ECO:0000256" key="1">
    <source>
        <dbReference type="SAM" id="MobiDB-lite"/>
    </source>
</evidence>
<feature type="signal peptide" evidence="2">
    <location>
        <begin position="1"/>
        <end position="15"/>
    </location>
</feature>
<sequence>MSALLAAALAGLALAAPGPTVEVDRTDVAVGQTVTVDLAAWPSGNVLIEVCGNGAARGSADCAVAAAATTFVTAQGRGTAMVTVVQPPIGCPCVVSARPVAGGRARTVPLTIKGVPTLTAAQRRTAAAGPSRDLTVSGVRVDGGGPSAARFGAWFGGPAERTVTFTVRNTGKAPVTDPPLTLAAGRGADPTGVLDAPAIGALAPGQERTLSVKVKLPGPAFGRYAVVGELTGIDSPVRFTARTSSYPWALPALLALAIPATVLREARGRGKHRQGLPPTARTAATMNQVVAVNVGQWRRVRGLPRTALAAALTDLTGTVWTAEHVEHAETAVPPRRFDADELLAFSRALDVPLPALLLPPAGYEIGRPETRENSSGQDVEGAGTAPTI</sequence>
<proteinExistence type="predicted"/>
<reference evidence="3 4" key="1">
    <citation type="submission" date="2019-08" db="EMBL/GenBank/DDBJ databases">
        <title>Actinomadura sp. nov. CYP1-5 isolated from mountain soil.</title>
        <authorList>
            <person name="Songsumanus A."/>
            <person name="Kuncharoen N."/>
            <person name="Kudo T."/>
            <person name="Yuki M."/>
            <person name="Igarashi Y."/>
            <person name="Tanasupawat S."/>
        </authorList>
    </citation>
    <scope>NUCLEOTIDE SEQUENCE [LARGE SCALE GENOMIC DNA]</scope>
    <source>
        <strain evidence="3 4">GKU157</strain>
    </source>
</reference>
<evidence type="ECO:0000256" key="2">
    <source>
        <dbReference type="SAM" id="SignalP"/>
    </source>
</evidence>
<feature type="region of interest" description="Disordered" evidence="1">
    <location>
        <begin position="366"/>
        <end position="388"/>
    </location>
</feature>
<dbReference type="AlphaFoldDB" id="A0A5D0TUR2"/>
<dbReference type="GO" id="GO:0005975">
    <property type="term" value="P:carbohydrate metabolic process"/>
    <property type="evidence" value="ECO:0007669"/>
    <property type="project" value="UniProtKB-ARBA"/>
</dbReference>
<dbReference type="Proteomes" id="UP000322634">
    <property type="component" value="Unassembled WGS sequence"/>
</dbReference>
<keyword evidence="2" id="KW-0732">Signal</keyword>
<dbReference type="OrthoDB" id="3354587at2"/>
<dbReference type="Gene3D" id="2.60.40.10">
    <property type="entry name" value="Immunoglobulins"/>
    <property type="match status" value="1"/>
</dbReference>
<organism evidence="3 4">
    <name type="scientific">Actinomadura syzygii</name>
    <dbReference type="NCBI Taxonomy" id="1427538"/>
    <lineage>
        <taxon>Bacteria</taxon>
        <taxon>Bacillati</taxon>
        <taxon>Actinomycetota</taxon>
        <taxon>Actinomycetes</taxon>
        <taxon>Streptosporangiales</taxon>
        <taxon>Thermomonosporaceae</taxon>
        <taxon>Actinomadura</taxon>
    </lineage>
</organism>
<accession>A0A5D0TUR2</accession>
<comment type="caution">
    <text evidence="3">The sequence shown here is derived from an EMBL/GenBank/DDBJ whole genome shotgun (WGS) entry which is preliminary data.</text>
</comment>
<name>A0A5D0TUR2_9ACTN</name>
<evidence type="ECO:0000313" key="3">
    <source>
        <dbReference type="EMBL" id="TYC09065.1"/>
    </source>
</evidence>
<dbReference type="InterPro" id="IPR013783">
    <property type="entry name" value="Ig-like_fold"/>
</dbReference>
<dbReference type="RefSeq" id="WP_148354683.1">
    <property type="nucleotide sequence ID" value="NZ_JBHSBF010000032.1"/>
</dbReference>
<keyword evidence="4" id="KW-1185">Reference proteome</keyword>
<dbReference type="EMBL" id="VSFF01000015">
    <property type="protein sequence ID" value="TYC09065.1"/>
    <property type="molecule type" value="Genomic_DNA"/>
</dbReference>
<gene>
    <name evidence="3" type="ORF">FXF65_36770</name>
</gene>